<dbReference type="GO" id="GO:0006777">
    <property type="term" value="P:Mo-molybdopterin cofactor biosynthetic process"/>
    <property type="evidence" value="ECO:0007669"/>
    <property type="project" value="UniProtKB-UniRule"/>
</dbReference>
<evidence type="ECO:0000256" key="7">
    <source>
        <dbReference type="ARBA" id="ARBA00022840"/>
    </source>
</evidence>
<evidence type="ECO:0000256" key="11">
    <source>
        <dbReference type="ARBA" id="ARBA00048478"/>
    </source>
</evidence>
<dbReference type="InterPro" id="IPR050105">
    <property type="entry name" value="MoCo_biosynth_MoaA/MoaC"/>
</dbReference>
<dbReference type="GO" id="GO:0005524">
    <property type="term" value="F:ATP binding"/>
    <property type="evidence" value="ECO:0007669"/>
    <property type="project" value="UniProtKB-UniRule"/>
</dbReference>
<keyword evidence="5 13" id="KW-0547">Nucleotide-binding</keyword>
<dbReference type="Pfam" id="PF01967">
    <property type="entry name" value="MoaC"/>
    <property type="match status" value="1"/>
</dbReference>
<evidence type="ECO:0000256" key="12">
    <source>
        <dbReference type="ARBA" id="ARBA00055087"/>
    </source>
</evidence>
<dbReference type="EMBL" id="DXAN01000004">
    <property type="protein sequence ID" value="HJA08078.1"/>
    <property type="molecule type" value="Genomic_DNA"/>
</dbReference>
<dbReference type="SUPFAM" id="SSF52540">
    <property type="entry name" value="P-loop containing nucleoside triphosphate hydrolases"/>
    <property type="match status" value="1"/>
</dbReference>
<evidence type="ECO:0000256" key="13">
    <source>
        <dbReference type="HAMAP-Rule" id="MF_00238"/>
    </source>
</evidence>
<dbReference type="GO" id="GO:0006220">
    <property type="term" value="P:pyrimidine nucleotide metabolic process"/>
    <property type="evidence" value="ECO:0007669"/>
    <property type="project" value="UniProtKB-UniRule"/>
</dbReference>
<dbReference type="NCBIfam" id="NF006870">
    <property type="entry name" value="PRK09364.1"/>
    <property type="match status" value="1"/>
</dbReference>
<dbReference type="NCBIfam" id="TIGR00581">
    <property type="entry name" value="moaC"/>
    <property type="match status" value="1"/>
</dbReference>
<dbReference type="InterPro" id="IPR027417">
    <property type="entry name" value="P-loop_NTPase"/>
</dbReference>
<keyword evidence="9 14" id="KW-0456">Lyase</keyword>
<dbReference type="InterPro" id="IPR002820">
    <property type="entry name" value="Mopterin_CF_biosynth-C_dom"/>
</dbReference>
<evidence type="ECO:0000256" key="10">
    <source>
        <dbReference type="ARBA" id="ARBA00047615"/>
    </source>
</evidence>
<proteinExistence type="inferred from homology"/>
<evidence type="ECO:0000256" key="9">
    <source>
        <dbReference type="ARBA" id="ARBA00023239"/>
    </source>
</evidence>
<keyword evidence="6 13" id="KW-0418">Kinase</keyword>
<comment type="similarity">
    <text evidence="3 13">Belongs to the cytidylate kinase family. Type 1 subfamily.</text>
</comment>
<comment type="pathway">
    <text evidence="2 14">Cofactor biosynthesis; molybdopterin biosynthesis.</text>
</comment>
<keyword evidence="4 13" id="KW-0808">Transferase</keyword>
<reference evidence="17" key="2">
    <citation type="submission" date="2021-04" db="EMBL/GenBank/DDBJ databases">
        <authorList>
            <person name="Gilroy R."/>
        </authorList>
    </citation>
    <scope>NUCLEOTIDE SEQUENCE</scope>
    <source>
        <strain evidence="17">CHK186-16707</strain>
    </source>
</reference>
<comment type="caution">
    <text evidence="17">The sequence shown here is derived from an EMBL/GenBank/DDBJ whole genome shotgun (WGS) entry which is preliminary data.</text>
</comment>
<dbReference type="SUPFAM" id="SSF55040">
    <property type="entry name" value="Molybdenum cofactor biosynthesis protein C, MoaC"/>
    <property type="match status" value="1"/>
</dbReference>
<evidence type="ECO:0000256" key="6">
    <source>
        <dbReference type="ARBA" id="ARBA00022777"/>
    </source>
</evidence>
<dbReference type="HAMAP" id="MF_00238">
    <property type="entry name" value="Cytidyl_kinase_type1"/>
    <property type="match status" value="1"/>
</dbReference>
<evidence type="ECO:0000256" key="2">
    <source>
        <dbReference type="ARBA" id="ARBA00005046"/>
    </source>
</evidence>
<keyword evidence="7 13" id="KW-0067">ATP-binding</keyword>
<evidence type="ECO:0000256" key="4">
    <source>
        <dbReference type="ARBA" id="ARBA00022679"/>
    </source>
</evidence>
<dbReference type="HAMAP" id="MF_01224_B">
    <property type="entry name" value="MoaC_B"/>
    <property type="match status" value="1"/>
</dbReference>
<evidence type="ECO:0000256" key="1">
    <source>
        <dbReference type="ARBA" id="ARBA00001637"/>
    </source>
</evidence>
<comment type="catalytic activity">
    <reaction evidence="11 13">
        <text>CMP + ATP = CDP + ADP</text>
        <dbReference type="Rhea" id="RHEA:11600"/>
        <dbReference type="ChEBI" id="CHEBI:30616"/>
        <dbReference type="ChEBI" id="CHEBI:58069"/>
        <dbReference type="ChEBI" id="CHEBI:60377"/>
        <dbReference type="ChEBI" id="CHEBI:456216"/>
        <dbReference type="EC" id="2.7.4.25"/>
    </reaction>
</comment>
<dbReference type="Gene3D" id="3.40.50.300">
    <property type="entry name" value="P-loop containing nucleotide triphosphate hydrolases"/>
    <property type="match status" value="1"/>
</dbReference>
<evidence type="ECO:0000313" key="17">
    <source>
        <dbReference type="EMBL" id="HJA08078.1"/>
    </source>
</evidence>
<dbReference type="EC" id="4.6.1.17" evidence="14"/>
<dbReference type="PANTHER" id="PTHR22960">
    <property type="entry name" value="MOLYBDOPTERIN COFACTOR SYNTHESIS PROTEIN A"/>
    <property type="match status" value="1"/>
</dbReference>
<evidence type="ECO:0000256" key="8">
    <source>
        <dbReference type="ARBA" id="ARBA00023150"/>
    </source>
</evidence>
<dbReference type="Pfam" id="PF02224">
    <property type="entry name" value="Cytidylate_kin"/>
    <property type="match status" value="1"/>
</dbReference>
<reference evidence="17" key="1">
    <citation type="journal article" date="2021" name="PeerJ">
        <title>Extensive microbial diversity within the chicken gut microbiome revealed by metagenomics and culture.</title>
        <authorList>
            <person name="Gilroy R."/>
            <person name="Ravi A."/>
            <person name="Getino M."/>
            <person name="Pursley I."/>
            <person name="Horton D.L."/>
            <person name="Alikhan N.F."/>
            <person name="Baker D."/>
            <person name="Gharbi K."/>
            <person name="Hall N."/>
            <person name="Watson M."/>
            <person name="Adriaenssens E.M."/>
            <person name="Foster-Nyarko E."/>
            <person name="Jarju S."/>
            <person name="Secka A."/>
            <person name="Antonio M."/>
            <person name="Oren A."/>
            <person name="Chaudhuri R.R."/>
            <person name="La Ragione R."/>
            <person name="Hildebrand F."/>
            <person name="Pallen M.J."/>
        </authorList>
    </citation>
    <scope>NUCLEOTIDE SEQUENCE</scope>
    <source>
        <strain evidence="17">CHK186-16707</strain>
    </source>
</reference>
<gene>
    <name evidence="14 17" type="primary">moaC</name>
    <name evidence="13" type="synonym">cmk</name>
    <name evidence="17" type="ORF">H9962_02635</name>
</gene>
<dbReference type="AlphaFoldDB" id="A0A9D2HBE8"/>
<protein>
    <recommendedName>
        <fullName evidence="13 14">Multifunctional fusion protein</fullName>
    </recommendedName>
    <domain>
        <recommendedName>
            <fullName evidence="13">Cytidylate kinase</fullName>
            <shortName evidence="13">CK</shortName>
            <ecNumber evidence="13">2.7.4.25</ecNumber>
        </recommendedName>
        <alternativeName>
            <fullName evidence="13">Cytidine monophosphate kinase</fullName>
            <shortName evidence="13">CMP kinase</shortName>
        </alternativeName>
    </domain>
    <domain>
        <recommendedName>
            <fullName evidence="14">Cyclic pyranopterin monophosphate synthase</fullName>
            <ecNumber evidence="14">4.6.1.17</ecNumber>
        </recommendedName>
        <alternativeName>
            <fullName evidence="14">Molybdenum cofactor biosynthesis protein C</fullName>
        </alternativeName>
    </domain>
</protein>
<evidence type="ECO:0000259" key="15">
    <source>
        <dbReference type="Pfam" id="PF01967"/>
    </source>
</evidence>
<feature type="binding site" evidence="14">
    <location>
        <begin position="340"/>
        <end position="341"/>
    </location>
    <ligand>
        <name>substrate</name>
    </ligand>
</feature>
<dbReference type="EC" id="2.7.4.25" evidence="13"/>
<organism evidence="17 18">
    <name type="scientific">Candidatus Mailhella merdigallinarum</name>
    <dbReference type="NCBI Taxonomy" id="2838658"/>
    <lineage>
        <taxon>Bacteria</taxon>
        <taxon>Pseudomonadati</taxon>
        <taxon>Thermodesulfobacteriota</taxon>
        <taxon>Desulfovibrionia</taxon>
        <taxon>Desulfovibrionales</taxon>
        <taxon>Desulfovibrionaceae</taxon>
        <taxon>Mailhella</taxon>
    </lineage>
</organism>
<dbReference type="NCBIfam" id="TIGR00017">
    <property type="entry name" value="cmk"/>
    <property type="match status" value="1"/>
</dbReference>
<sequence>MSPEIRDVPSVITLDGPAGVGKSTTARRLAAALGVPYLDTGAMYRTLGLRLGAAAADMSDEELRRRCAEYSFSLEPCPTDRDSLCLFCNGQPVGDEIRTEKAGRLASLVARLPVLREALQNVQRSLGRRWSLVAEGRDMGTRVFPEARYKFFLDARPEVRAERRCRELADRGETADKDTVLAAIAARDEQDRNRVVDPLRPASDAVIVDTSDLSPEEVLNVLLEAVRAPAFSHLAADGSLRMVDVGTKVETDRVARARAVVEMRAETLDLLRRDALPKGDVLATAKIAGIMAAKRTWEMIPLCHPLSITYADVRFTIQDEPPAVILETEVRTTGKTGVEMEALFAAQTAAATIYDMAKAVQKDMIIRDVRLLYKAGGKSGEFVAAL</sequence>
<comment type="subcellular location">
    <subcellularLocation>
        <location evidence="13">Cytoplasm</location>
    </subcellularLocation>
</comment>
<dbReference type="GO" id="GO:0061799">
    <property type="term" value="F:cyclic pyranopterin monophosphate synthase activity"/>
    <property type="evidence" value="ECO:0007669"/>
    <property type="project" value="UniProtKB-UniRule"/>
</dbReference>
<dbReference type="InterPro" id="IPR036522">
    <property type="entry name" value="MoaC_sf"/>
</dbReference>
<keyword evidence="13" id="KW-0963">Cytoplasm</keyword>
<dbReference type="GO" id="GO:0036431">
    <property type="term" value="F:dCMP kinase activity"/>
    <property type="evidence" value="ECO:0007669"/>
    <property type="project" value="InterPro"/>
</dbReference>
<accession>A0A9D2HBE8</accession>
<dbReference type="InterPro" id="IPR047594">
    <property type="entry name" value="MoaC_bact/euk"/>
</dbReference>
<evidence type="ECO:0000313" key="18">
    <source>
        <dbReference type="Proteomes" id="UP000824225"/>
    </source>
</evidence>
<evidence type="ECO:0000256" key="3">
    <source>
        <dbReference type="ARBA" id="ARBA00009427"/>
    </source>
</evidence>
<comment type="similarity">
    <text evidence="14">Belongs to the MoaC family.</text>
</comment>
<comment type="catalytic activity">
    <reaction evidence="10 13">
        <text>dCMP + ATP = dCDP + ADP</text>
        <dbReference type="Rhea" id="RHEA:25094"/>
        <dbReference type="ChEBI" id="CHEBI:30616"/>
        <dbReference type="ChEBI" id="CHEBI:57566"/>
        <dbReference type="ChEBI" id="CHEBI:58593"/>
        <dbReference type="ChEBI" id="CHEBI:456216"/>
        <dbReference type="EC" id="2.7.4.25"/>
    </reaction>
</comment>
<keyword evidence="8 14" id="KW-0501">Molybdenum cofactor biosynthesis</keyword>
<feature type="active site" evidence="14">
    <location>
        <position position="355"/>
    </location>
</feature>
<comment type="catalytic activity">
    <reaction evidence="1 14">
        <text>(8S)-3',8-cyclo-7,8-dihydroguanosine 5'-triphosphate = cyclic pyranopterin phosphate + diphosphate</text>
        <dbReference type="Rhea" id="RHEA:49580"/>
        <dbReference type="ChEBI" id="CHEBI:33019"/>
        <dbReference type="ChEBI" id="CHEBI:59648"/>
        <dbReference type="ChEBI" id="CHEBI:131766"/>
        <dbReference type="EC" id="4.6.1.17"/>
    </reaction>
</comment>
<dbReference type="CDD" id="cd02020">
    <property type="entry name" value="CMPK"/>
    <property type="match status" value="1"/>
</dbReference>
<evidence type="ECO:0000256" key="14">
    <source>
        <dbReference type="HAMAP-Rule" id="MF_01224"/>
    </source>
</evidence>
<feature type="domain" description="Cytidylate kinase" evidence="16">
    <location>
        <begin position="12"/>
        <end position="227"/>
    </location>
</feature>
<feature type="domain" description="Molybdopterin cofactor biosynthesis C (MoaC)" evidence="15">
    <location>
        <begin position="242"/>
        <end position="377"/>
    </location>
</feature>
<dbReference type="InterPro" id="IPR003136">
    <property type="entry name" value="Cytidylate_kin"/>
</dbReference>
<comment type="subunit">
    <text evidence="14">Homohexamer; trimer of dimers.</text>
</comment>
<evidence type="ECO:0000259" key="16">
    <source>
        <dbReference type="Pfam" id="PF02224"/>
    </source>
</evidence>
<name>A0A9D2HBE8_9BACT</name>
<feature type="binding site" evidence="13">
    <location>
        <begin position="16"/>
        <end position="24"/>
    </location>
    <ligand>
        <name>ATP</name>
        <dbReference type="ChEBI" id="CHEBI:30616"/>
    </ligand>
</feature>
<feature type="binding site" evidence="14">
    <location>
        <begin position="302"/>
        <end position="304"/>
    </location>
    <ligand>
        <name>substrate</name>
    </ligand>
</feature>
<dbReference type="InterPro" id="IPR023045">
    <property type="entry name" value="MoaC"/>
</dbReference>
<dbReference type="Gene3D" id="3.30.70.640">
    <property type="entry name" value="Molybdopterin cofactor biosynthesis C (MoaC) domain"/>
    <property type="match status" value="1"/>
</dbReference>
<dbReference type="Proteomes" id="UP000824225">
    <property type="component" value="Unassembled WGS sequence"/>
</dbReference>
<dbReference type="GO" id="GO:0005737">
    <property type="term" value="C:cytoplasm"/>
    <property type="evidence" value="ECO:0007669"/>
    <property type="project" value="UniProtKB-SubCell"/>
</dbReference>
<comment type="function">
    <text evidence="12 14">Catalyzes the conversion of (8S)-3',8-cyclo-7,8-dihydroguanosine 5'-triphosphate to cyclic pyranopterin monophosphate (cPMP).</text>
</comment>
<dbReference type="CDD" id="cd01420">
    <property type="entry name" value="MoaC_PE"/>
    <property type="match status" value="1"/>
</dbReference>
<evidence type="ECO:0000256" key="5">
    <source>
        <dbReference type="ARBA" id="ARBA00022741"/>
    </source>
</evidence>
<dbReference type="InterPro" id="IPR011994">
    <property type="entry name" value="Cytidylate_kinase_dom"/>
</dbReference>